<accession>A0A7I4Y187</accession>
<proteinExistence type="predicted"/>
<feature type="transmembrane region" description="Helical" evidence="1">
    <location>
        <begin position="55"/>
        <end position="76"/>
    </location>
</feature>
<name>A0A7I4Y187_HAECO</name>
<evidence type="ECO:0000313" key="3">
    <source>
        <dbReference type="WBParaSite" id="HCON_00031660-00001"/>
    </source>
</evidence>
<keyword evidence="1" id="KW-1133">Transmembrane helix</keyword>
<dbReference type="WBParaSite" id="HCON_00031660-00001">
    <property type="protein sequence ID" value="HCON_00031660-00001"/>
    <property type="gene ID" value="HCON_00031660"/>
</dbReference>
<evidence type="ECO:0000256" key="1">
    <source>
        <dbReference type="SAM" id="Phobius"/>
    </source>
</evidence>
<keyword evidence="1" id="KW-0812">Transmembrane</keyword>
<keyword evidence="2" id="KW-1185">Reference proteome</keyword>
<organism evidence="2 3">
    <name type="scientific">Haemonchus contortus</name>
    <name type="common">Barber pole worm</name>
    <dbReference type="NCBI Taxonomy" id="6289"/>
    <lineage>
        <taxon>Eukaryota</taxon>
        <taxon>Metazoa</taxon>
        <taxon>Ecdysozoa</taxon>
        <taxon>Nematoda</taxon>
        <taxon>Chromadorea</taxon>
        <taxon>Rhabditida</taxon>
        <taxon>Rhabditina</taxon>
        <taxon>Rhabditomorpha</taxon>
        <taxon>Strongyloidea</taxon>
        <taxon>Trichostrongylidae</taxon>
        <taxon>Haemonchus</taxon>
    </lineage>
</organism>
<dbReference type="Proteomes" id="UP000025227">
    <property type="component" value="Unplaced"/>
</dbReference>
<reference evidence="3" key="1">
    <citation type="submission" date="2020-12" db="UniProtKB">
        <authorList>
            <consortium name="WormBaseParasite"/>
        </authorList>
    </citation>
    <scope>IDENTIFICATION</scope>
    <source>
        <strain evidence="3">MHco3</strain>
    </source>
</reference>
<dbReference type="AlphaFoldDB" id="A0A7I4Y187"/>
<sequence>MSERMKTRSLSLLTPHEGRDVACSRQQVGLLRGEPVQWLLTYSILLCADSDHRSIYLLIYIPLVACVCLFVCMYVCQSEVPEWVVPRAKHLILASRPDREKVSQGKDWVSKQDEETLWAELSQKGRYFSDVFITQFN</sequence>
<protein>
    <submittedName>
        <fullName evidence="3">SLC3A2_N domain-containing protein</fullName>
    </submittedName>
</protein>
<keyword evidence="1" id="KW-0472">Membrane</keyword>
<evidence type="ECO:0000313" key="2">
    <source>
        <dbReference type="Proteomes" id="UP000025227"/>
    </source>
</evidence>